<accession>A0A9W9NP26</accession>
<dbReference type="PANTHER" id="PTHR11449">
    <property type="entry name" value="RIBOSOMAL PROTEIN L30"/>
    <property type="match status" value="1"/>
</dbReference>
<dbReference type="EMBL" id="JAPQKS010000006">
    <property type="protein sequence ID" value="KAJ5223537.1"/>
    <property type="molecule type" value="Genomic_DNA"/>
</dbReference>
<dbReference type="InterPro" id="IPR029064">
    <property type="entry name" value="Ribosomal_eL30-like_sf"/>
</dbReference>
<feature type="region of interest" description="Disordered" evidence="4">
    <location>
        <begin position="99"/>
        <end position="127"/>
    </location>
</feature>
<reference evidence="6" key="1">
    <citation type="submission" date="2022-11" db="EMBL/GenBank/DDBJ databases">
        <authorList>
            <person name="Petersen C."/>
        </authorList>
    </citation>
    <scope>NUCLEOTIDE SEQUENCE</scope>
    <source>
        <strain evidence="6">IBT 19713</strain>
    </source>
</reference>
<keyword evidence="7" id="KW-1185">Reference proteome</keyword>
<evidence type="ECO:0000313" key="6">
    <source>
        <dbReference type="EMBL" id="KAJ5223537.1"/>
    </source>
</evidence>
<evidence type="ECO:0000256" key="4">
    <source>
        <dbReference type="SAM" id="MobiDB-lite"/>
    </source>
</evidence>
<dbReference type="Proteomes" id="UP001150941">
    <property type="component" value="Unassembled WGS sequence"/>
</dbReference>
<dbReference type="Pfam" id="PF01248">
    <property type="entry name" value="Ribosomal_L7Ae"/>
    <property type="match status" value="1"/>
</dbReference>
<evidence type="ECO:0000313" key="7">
    <source>
        <dbReference type="Proteomes" id="UP001150941"/>
    </source>
</evidence>
<dbReference type="FunFam" id="3.30.1330.30:FF:000001">
    <property type="entry name" value="60S ribosomal protein L30"/>
    <property type="match status" value="1"/>
</dbReference>
<dbReference type="GO" id="GO:1990904">
    <property type="term" value="C:ribonucleoprotein complex"/>
    <property type="evidence" value="ECO:0007669"/>
    <property type="project" value="UniProtKB-KW"/>
</dbReference>
<dbReference type="GO" id="GO:0003723">
    <property type="term" value="F:RNA binding"/>
    <property type="evidence" value="ECO:0007669"/>
    <property type="project" value="InterPro"/>
</dbReference>
<dbReference type="InterPro" id="IPR004038">
    <property type="entry name" value="Ribosomal_eL8/eL30/eS12/Gad45"/>
</dbReference>
<dbReference type="InterPro" id="IPR022991">
    <property type="entry name" value="Ribosomal_eL30_CS"/>
</dbReference>
<dbReference type="RefSeq" id="XP_058327720.1">
    <property type="nucleotide sequence ID" value="XM_058477375.1"/>
</dbReference>
<proteinExistence type="inferred from homology"/>
<gene>
    <name evidence="6" type="ORF">N7468_008079</name>
</gene>
<dbReference type="PROSITE" id="PS00993">
    <property type="entry name" value="RIBOSOMAL_L30E_2"/>
    <property type="match status" value="1"/>
</dbReference>
<reference evidence="6" key="2">
    <citation type="journal article" date="2023" name="IMA Fungus">
        <title>Comparative genomic study of the Penicillium genus elucidates a diverse pangenome and 15 lateral gene transfer events.</title>
        <authorList>
            <person name="Petersen C."/>
            <person name="Sorensen T."/>
            <person name="Nielsen M.R."/>
            <person name="Sondergaard T.E."/>
            <person name="Sorensen J.L."/>
            <person name="Fitzpatrick D.A."/>
            <person name="Frisvad J.C."/>
            <person name="Nielsen K.L."/>
        </authorList>
    </citation>
    <scope>NUCLEOTIDE SEQUENCE</scope>
    <source>
        <strain evidence="6">IBT 19713</strain>
    </source>
</reference>
<evidence type="ECO:0000256" key="2">
    <source>
        <dbReference type="ARBA" id="ARBA00022980"/>
    </source>
</evidence>
<comment type="caution">
    <text evidence="6">The sequence shown here is derived from an EMBL/GenBank/DDBJ whole genome shotgun (WGS) entry which is preliminary data.</text>
</comment>
<dbReference type="GeneID" id="83204678"/>
<name>A0A9W9NP26_9EURO</name>
<dbReference type="AlphaFoldDB" id="A0A9W9NP26"/>
<feature type="domain" description="Ribosomal protein eL8/eL30/eS12/Gadd45" evidence="5">
    <location>
        <begin position="10"/>
        <end position="102"/>
    </location>
</feature>
<evidence type="ECO:0000256" key="3">
    <source>
        <dbReference type="ARBA" id="ARBA00023274"/>
    </source>
</evidence>
<evidence type="ECO:0000259" key="5">
    <source>
        <dbReference type="Pfam" id="PF01248"/>
    </source>
</evidence>
<keyword evidence="2" id="KW-0689">Ribosomal protein</keyword>
<sequence>MSKKKTRVDNLASRLNLVMKSGKLFMGTKASRKAIRAGHAKIVVFARNCPPLQRAELEYLAMVSRTAVHHYSGTNIDLGTACGKLFPCSVLVVMDPGDSDIIESPAPDASEPEPAPAPLPHLKISKL</sequence>
<evidence type="ECO:0000256" key="1">
    <source>
        <dbReference type="ARBA" id="ARBA00007326"/>
    </source>
</evidence>
<dbReference type="NCBIfam" id="NF002172">
    <property type="entry name" value="PRK01018.1"/>
    <property type="match status" value="1"/>
</dbReference>
<dbReference type="InterPro" id="IPR039109">
    <property type="entry name" value="Ribosomal_eL30-like"/>
</dbReference>
<comment type="similarity">
    <text evidence="1">Belongs to the eukaryotic ribosomal protein eL30 family.</text>
</comment>
<keyword evidence="3" id="KW-0687">Ribonucleoprotein</keyword>
<dbReference type="GO" id="GO:0005840">
    <property type="term" value="C:ribosome"/>
    <property type="evidence" value="ECO:0007669"/>
    <property type="project" value="UniProtKB-KW"/>
</dbReference>
<dbReference type="SUPFAM" id="SSF55315">
    <property type="entry name" value="L30e-like"/>
    <property type="match status" value="1"/>
</dbReference>
<dbReference type="OrthoDB" id="1928736at2759"/>
<organism evidence="6 7">
    <name type="scientific">Penicillium chermesinum</name>
    <dbReference type="NCBI Taxonomy" id="63820"/>
    <lineage>
        <taxon>Eukaryota</taxon>
        <taxon>Fungi</taxon>
        <taxon>Dikarya</taxon>
        <taxon>Ascomycota</taxon>
        <taxon>Pezizomycotina</taxon>
        <taxon>Eurotiomycetes</taxon>
        <taxon>Eurotiomycetidae</taxon>
        <taxon>Eurotiales</taxon>
        <taxon>Aspergillaceae</taxon>
        <taxon>Penicillium</taxon>
    </lineage>
</organism>
<dbReference type="Gene3D" id="3.30.1330.30">
    <property type="match status" value="1"/>
</dbReference>
<protein>
    <recommendedName>
        <fullName evidence="5">Ribosomal protein eL8/eL30/eS12/Gadd45 domain-containing protein</fullName>
    </recommendedName>
</protein>